<reference evidence="3 4" key="1">
    <citation type="journal article" date="2014" name="PLoS ONE">
        <title>Global Analysis of Gene Expression Profiles in Physic Nut (Jatropha curcas L.) Seedlings Exposed to Salt Stress.</title>
        <authorList>
            <person name="Zhang L."/>
            <person name="Zhang C."/>
            <person name="Wu P."/>
            <person name="Chen Y."/>
            <person name="Li M."/>
            <person name="Jiang H."/>
            <person name="Wu G."/>
        </authorList>
    </citation>
    <scope>NUCLEOTIDE SEQUENCE [LARGE SCALE GENOMIC DNA]</scope>
    <source>
        <strain evidence="4">cv. GZQX0401</strain>
        <tissue evidence="3">Young leaves</tissue>
    </source>
</reference>
<feature type="region of interest" description="Disordered" evidence="1">
    <location>
        <begin position="80"/>
        <end position="99"/>
    </location>
</feature>
<feature type="chain" id="PRO_5001640470" evidence="2">
    <location>
        <begin position="24"/>
        <end position="99"/>
    </location>
</feature>
<feature type="signal peptide" evidence="2">
    <location>
        <begin position="1"/>
        <end position="23"/>
    </location>
</feature>
<gene>
    <name evidence="3" type="ORF">JCGZ_13469</name>
</gene>
<evidence type="ECO:0000313" key="4">
    <source>
        <dbReference type="Proteomes" id="UP000027138"/>
    </source>
</evidence>
<keyword evidence="2" id="KW-0732">Signal</keyword>
<evidence type="ECO:0000313" key="3">
    <source>
        <dbReference type="EMBL" id="KDP46023.1"/>
    </source>
</evidence>
<dbReference type="Proteomes" id="UP000027138">
    <property type="component" value="Unassembled WGS sequence"/>
</dbReference>
<sequence length="99" mass="10427">MARLSTVALVLLLVVYLCHGSEARKLSSIVIGKGKGLPLKGSLVLNVLPKGPTSPSGGGNEITSNINVHLGRPQRFLVESVPSPGEGHLKFSSSHEENF</sequence>
<feature type="compositionally biased region" description="Basic and acidic residues" evidence="1">
    <location>
        <begin position="87"/>
        <end position="99"/>
    </location>
</feature>
<proteinExistence type="predicted"/>
<accession>A0A067LFJ2</accession>
<organism evidence="3 4">
    <name type="scientific">Jatropha curcas</name>
    <name type="common">Barbados nut</name>
    <dbReference type="NCBI Taxonomy" id="180498"/>
    <lineage>
        <taxon>Eukaryota</taxon>
        <taxon>Viridiplantae</taxon>
        <taxon>Streptophyta</taxon>
        <taxon>Embryophyta</taxon>
        <taxon>Tracheophyta</taxon>
        <taxon>Spermatophyta</taxon>
        <taxon>Magnoliopsida</taxon>
        <taxon>eudicotyledons</taxon>
        <taxon>Gunneridae</taxon>
        <taxon>Pentapetalae</taxon>
        <taxon>rosids</taxon>
        <taxon>fabids</taxon>
        <taxon>Malpighiales</taxon>
        <taxon>Euphorbiaceae</taxon>
        <taxon>Crotonoideae</taxon>
        <taxon>Jatropheae</taxon>
        <taxon>Jatropha</taxon>
    </lineage>
</organism>
<keyword evidence="4" id="KW-1185">Reference proteome</keyword>
<dbReference type="EMBL" id="KK914222">
    <property type="protein sequence ID" value="KDP46023.1"/>
    <property type="molecule type" value="Genomic_DNA"/>
</dbReference>
<dbReference type="AlphaFoldDB" id="A0A067LFJ2"/>
<evidence type="ECO:0000256" key="1">
    <source>
        <dbReference type="SAM" id="MobiDB-lite"/>
    </source>
</evidence>
<evidence type="ECO:0000256" key="2">
    <source>
        <dbReference type="SAM" id="SignalP"/>
    </source>
</evidence>
<name>A0A067LFJ2_JATCU</name>
<protein>
    <submittedName>
        <fullName evidence="3">Uncharacterized protein</fullName>
    </submittedName>
</protein>